<dbReference type="GO" id="GO:0006212">
    <property type="term" value="P:uracil catabolic process"/>
    <property type="evidence" value="ECO:0007669"/>
    <property type="project" value="TreeGrafter"/>
</dbReference>
<evidence type="ECO:0000313" key="3">
    <source>
        <dbReference type="EMBL" id="KAI7792677.1"/>
    </source>
</evidence>
<dbReference type="PANTHER" id="PTHR43073">
    <property type="entry name" value="DIHYDROPYRIMIDINE DEHYDROGENASE [NADP(+)]"/>
    <property type="match status" value="1"/>
</dbReference>
<feature type="non-terminal residue" evidence="3">
    <location>
        <position position="371"/>
    </location>
</feature>
<dbReference type="GO" id="GO:0017113">
    <property type="term" value="F:dihydropyrimidine dehydrogenase (NADP+) activity"/>
    <property type="evidence" value="ECO:0007669"/>
    <property type="project" value="TreeGrafter"/>
</dbReference>
<dbReference type="PROSITE" id="PS51379">
    <property type="entry name" value="4FE4S_FER_2"/>
    <property type="match status" value="1"/>
</dbReference>
<dbReference type="GO" id="GO:0006210">
    <property type="term" value="P:thymine catabolic process"/>
    <property type="evidence" value="ECO:0007669"/>
    <property type="project" value="TreeGrafter"/>
</dbReference>
<sequence>NYDDVMVLNAIRTSQREVAACEGTTGPNRNELLRPIARQKLEYRYSKEGRRATPNEDLVTNMSPRIVRGTTSGPLYGPGQGSFLNIELISEKTTAYWCQSVKQLKADFPENVHSPLQIVISSIMCSYNKADWTELAKMAEDPELVRNICRWVRQAVSIPFFAKLAPNVSNIVDMAKAAPEGGADGVTATNTVSGLVGLEADGSPWPGIGPRKAHHIWRSVCGTCLLPLVMEMRSFHLYCEQCPAKLCLDFPSWPPGASTRLSTESGLQFLHARATLLQPLPSFGPYLHEKAQVIANHKQTPRDHSNVLSVEETSFYTPKGPVPRVKDVIAKALEHISAYQELNIQEQVQALIDPEMCINCGKCYMTCNDAG</sequence>
<dbReference type="SUPFAM" id="SSF54862">
    <property type="entry name" value="4Fe-4S ferredoxins"/>
    <property type="match status" value="1"/>
</dbReference>
<reference evidence="3" key="1">
    <citation type="submission" date="2021-02" db="EMBL/GenBank/DDBJ databases">
        <title>Comparative genomics reveals that relaxation of natural selection precedes convergent phenotypic evolution of cavefish.</title>
        <authorList>
            <person name="Peng Z."/>
        </authorList>
    </citation>
    <scope>NUCLEOTIDE SEQUENCE</scope>
    <source>
        <tissue evidence="3">Muscle</tissue>
    </source>
</reference>
<keyword evidence="4" id="KW-1185">Reference proteome</keyword>
<organism evidence="3 4">
    <name type="scientific">Triplophysa rosa</name>
    <name type="common">Cave loach</name>
    <dbReference type="NCBI Taxonomy" id="992332"/>
    <lineage>
        <taxon>Eukaryota</taxon>
        <taxon>Metazoa</taxon>
        <taxon>Chordata</taxon>
        <taxon>Craniata</taxon>
        <taxon>Vertebrata</taxon>
        <taxon>Euteleostomi</taxon>
        <taxon>Actinopterygii</taxon>
        <taxon>Neopterygii</taxon>
        <taxon>Teleostei</taxon>
        <taxon>Ostariophysi</taxon>
        <taxon>Cypriniformes</taxon>
        <taxon>Nemacheilidae</taxon>
        <taxon>Triplophysa</taxon>
    </lineage>
</organism>
<dbReference type="PANTHER" id="PTHR43073:SF2">
    <property type="entry name" value="DIHYDROPYRIMIDINE DEHYDROGENASE [NADP(+)]"/>
    <property type="match status" value="1"/>
</dbReference>
<dbReference type="SUPFAM" id="SSF51395">
    <property type="entry name" value="FMN-linked oxidoreductases"/>
    <property type="match status" value="1"/>
</dbReference>
<evidence type="ECO:0000256" key="1">
    <source>
        <dbReference type="ARBA" id="ARBA00023002"/>
    </source>
</evidence>
<proteinExistence type="predicted"/>
<dbReference type="Gene3D" id="3.20.20.70">
    <property type="entry name" value="Aldolase class I"/>
    <property type="match status" value="2"/>
</dbReference>
<dbReference type="AlphaFoldDB" id="A0A9W7W9N3"/>
<accession>A0A9W7W9N3</accession>
<evidence type="ECO:0000259" key="2">
    <source>
        <dbReference type="PROSITE" id="PS51379"/>
    </source>
</evidence>
<dbReference type="GO" id="GO:0050661">
    <property type="term" value="F:NADP binding"/>
    <property type="evidence" value="ECO:0007669"/>
    <property type="project" value="TreeGrafter"/>
</dbReference>
<dbReference type="EMBL" id="JAFHDT010000023">
    <property type="protein sequence ID" value="KAI7792677.1"/>
    <property type="molecule type" value="Genomic_DNA"/>
</dbReference>
<dbReference type="GO" id="GO:0005829">
    <property type="term" value="C:cytosol"/>
    <property type="evidence" value="ECO:0007669"/>
    <property type="project" value="TreeGrafter"/>
</dbReference>
<dbReference type="Proteomes" id="UP001059041">
    <property type="component" value="Linkage Group LG23"/>
</dbReference>
<dbReference type="InterPro" id="IPR017896">
    <property type="entry name" value="4Fe4S_Fe-S-bd"/>
</dbReference>
<dbReference type="GO" id="GO:0002058">
    <property type="term" value="F:uracil binding"/>
    <property type="evidence" value="ECO:0007669"/>
    <property type="project" value="TreeGrafter"/>
</dbReference>
<feature type="domain" description="4Fe-4S ferredoxin-type" evidence="2">
    <location>
        <begin position="348"/>
        <end position="371"/>
    </location>
</feature>
<dbReference type="Gene3D" id="3.30.70.20">
    <property type="match status" value="1"/>
</dbReference>
<evidence type="ECO:0000313" key="4">
    <source>
        <dbReference type="Proteomes" id="UP001059041"/>
    </source>
</evidence>
<name>A0A9W7W9N3_TRIRA</name>
<protein>
    <submittedName>
        <fullName evidence="3">Dihydropyrimidine dehydrogenase</fullName>
    </submittedName>
</protein>
<keyword evidence="1" id="KW-0560">Oxidoreductase</keyword>
<comment type="caution">
    <text evidence="3">The sequence shown here is derived from an EMBL/GenBank/DDBJ whole genome shotgun (WGS) entry which is preliminary data.</text>
</comment>
<dbReference type="InterPro" id="IPR013785">
    <property type="entry name" value="Aldolase_TIM"/>
</dbReference>
<gene>
    <name evidence="3" type="ORF">IRJ41_019061</name>
</gene>